<evidence type="ECO:0008006" key="5">
    <source>
        <dbReference type="Google" id="ProtNLM"/>
    </source>
</evidence>
<organism evidence="3 4">
    <name type="scientific">Prorocentrum cordatum</name>
    <dbReference type="NCBI Taxonomy" id="2364126"/>
    <lineage>
        <taxon>Eukaryota</taxon>
        <taxon>Sar</taxon>
        <taxon>Alveolata</taxon>
        <taxon>Dinophyceae</taxon>
        <taxon>Prorocentrales</taxon>
        <taxon>Prorocentraceae</taxon>
        <taxon>Prorocentrum</taxon>
    </lineage>
</organism>
<keyword evidence="4" id="KW-1185">Reference proteome</keyword>
<feature type="repeat" description="PPR" evidence="2">
    <location>
        <begin position="320"/>
        <end position="354"/>
    </location>
</feature>
<gene>
    <name evidence="3" type="ORF">PCOR1329_LOCUS67120</name>
</gene>
<evidence type="ECO:0000313" key="3">
    <source>
        <dbReference type="EMBL" id="CAK0885513.1"/>
    </source>
</evidence>
<evidence type="ECO:0000256" key="2">
    <source>
        <dbReference type="PROSITE-ProRule" id="PRU00708"/>
    </source>
</evidence>
<keyword evidence="1" id="KW-0677">Repeat</keyword>
<evidence type="ECO:0000256" key="1">
    <source>
        <dbReference type="ARBA" id="ARBA00022737"/>
    </source>
</evidence>
<name>A0ABN9WK20_9DINO</name>
<dbReference type="NCBIfam" id="TIGR00756">
    <property type="entry name" value="PPR"/>
    <property type="match status" value="1"/>
</dbReference>
<reference evidence="3" key="1">
    <citation type="submission" date="2023-10" db="EMBL/GenBank/DDBJ databases">
        <authorList>
            <person name="Chen Y."/>
            <person name="Shah S."/>
            <person name="Dougan E. K."/>
            <person name="Thang M."/>
            <person name="Chan C."/>
        </authorList>
    </citation>
    <scope>NUCLEOTIDE SEQUENCE [LARGE SCALE GENOMIC DNA]</scope>
</reference>
<dbReference type="Pfam" id="PF01535">
    <property type="entry name" value="PPR"/>
    <property type="match status" value="1"/>
</dbReference>
<comment type="caution">
    <text evidence="3">The sequence shown here is derived from an EMBL/GenBank/DDBJ whole genome shotgun (WGS) entry which is preliminary data.</text>
</comment>
<dbReference type="Proteomes" id="UP001189429">
    <property type="component" value="Unassembled WGS sequence"/>
</dbReference>
<dbReference type="PROSITE" id="PS51375">
    <property type="entry name" value="PPR"/>
    <property type="match status" value="2"/>
</dbReference>
<accession>A0ABN9WK20</accession>
<dbReference type="Gene3D" id="1.25.40.10">
    <property type="entry name" value="Tetratricopeptide repeat domain"/>
    <property type="match status" value="1"/>
</dbReference>
<dbReference type="InterPro" id="IPR011990">
    <property type="entry name" value="TPR-like_helical_dom_sf"/>
</dbReference>
<dbReference type="Pfam" id="PF13041">
    <property type="entry name" value="PPR_2"/>
    <property type="match status" value="1"/>
</dbReference>
<evidence type="ECO:0000313" key="4">
    <source>
        <dbReference type="Proteomes" id="UP001189429"/>
    </source>
</evidence>
<feature type="repeat" description="PPR" evidence="2">
    <location>
        <begin position="355"/>
        <end position="389"/>
    </location>
</feature>
<proteinExistence type="predicted"/>
<dbReference type="PANTHER" id="PTHR47447">
    <property type="entry name" value="OS03G0856100 PROTEIN"/>
    <property type="match status" value="1"/>
</dbReference>
<dbReference type="PANTHER" id="PTHR47447:SF17">
    <property type="entry name" value="OS12G0638900 PROTEIN"/>
    <property type="match status" value="1"/>
</dbReference>
<dbReference type="EMBL" id="CAUYUJ010018682">
    <property type="protein sequence ID" value="CAK0885513.1"/>
    <property type="molecule type" value="Genomic_DNA"/>
</dbReference>
<protein>
    <recommendedName>
        <fullName evidence="5">Pentacotripeptide-repeat region of PRORP domain-containing protein</fullName>
    </recommendedName>
</protein>
<dbReference type="InterPro" id="IPR002885">
    <property type="entry name" value="PPR_rpt"/>
</dbReference>
<sequence length="452" mass="50241">MERSHISQFLVCQMSSISAKSVQQASQAFFRGRTAQRLVMTVAALGAVLCALPPVSPATSSRLCGSSFQIDFGVLVSLCVLGYFVDSRSSKSTGELIAKSSLATAESVIGKAVLDRRRDACCAASVEERASPQKPGVINGSARGLRDQRGQRRRRRFDVHIIECAQREGVTHTLPRVSEVMRASSRLGHRDAALKLFGHMLKKGVVPGAHLIDKAVSNKFFQFVAETLDDKRMKRDGLSLLDLVRCHGIDPSPSTQNRLLSAWKGEPPVSVVEYFVKMKGDRVTLSNWAYRSIIVAYEHSDPGFVMKVGTEMERSGIQLQRTAYNAVLGACLQLGMHNEAQELFGKMADHAVAPNARSYGIMIRVYSYCGQFEKAIAIFDAMREQSFEPNRFAYHHTIHACIMSERVQYAVQLYNDSVQTQMPLCARTYVMLSRACRDIGFKDFYQASSKWS</sequence>